<dbReference type="NCBIfam" id="NF007080">
    <property type="entry name" value="PRK09533.1"/>
    <property type="match status" value="1"/>
</dbReference>
<evidence type="ECO:0000256" key="2">
    <source>
        <dbReference type="ARBA" id="ARBA00004496"/>
    </source>
</evidence>
<keyword evidence="12 13" id="KW-0413">Isomerase</keyword>
<dbReference type="AlphaFoldDB" id="A0A7Y9IVT3"/>
<feature type="active site" description="Schiff-base intermediate with substrate" evidence="11">
    <location>
        <position position="141"/>
    </location>
</feature>
<proteinExistence type="inferred from homology"/>
<gene>
    <name evidence="11" type="primary">tal</name>
    <name evidence="13" type="ORF">FHW18_003267</name>
</gene>
<dbReference type="CDD" id="cd05015">
    <property type="entry name" value="SIS_PGI_1"/>
    <property type="match status" value="1"/>
</dbReference>
<dbReference type="GO" id="GO:0006094">
    <property type="term" value="P:gluconeogenesis"/>
    <property type="evidence" value="ECO:0007669"/>
    <property type="project" value="UniProtKB-KW"/>
</dbReference>
<comment type="catalytic activity">
    <reaction evidence="10 11">
        <text>D-sedoheptulose 7-phosphate + D-glyceraldehyde 3-phosphate = D-erythrose 4-phosphate + beta-D-fructose 6-phosphate</text>
        <dbReference type="Rhea" id="RHEA:17053"/>
        <dbReference type="ChEBI" id="CHEBI:16897"/>
        <dbReference type="ChEBI" id="CHEBI:57483"/>
        <dbReference type="ChEBI" id="CHEBI:57634"/>
        <dbReference type="ChEBI" id="CHEBI:59776"/>
        <dbReference type="EC" id="2.2.1.2"/>
    </reaction>
</comment>
<dbReference type="GO" id="GO:0005737">
    <property type="term" value="C:cytoplasm"/>
    <property type="evidence" value="ECO:0007669"/>
    <property type="project" value="UniProtKB-SubCell"/>
</dbReference>
<evidence type="ECO:0000256" key="1">
    <source>
        <dbReference type="ARBA" id="ARBA00003518"/>
    </source>
</evidence>
<dbReference type="Gene3D" id="3.40.50.10490">
    <property type="entry name" value="Glucose-6-phosphate isomerase like protein, domain 1"/>
    <property type="match status" value="3"/>
</dbReference>
<reference evidence="13 14" key="1">
    <citation type="submission" date="2020-07" db="EMBL/GenBank/DDBJ databases">
        <title>Genomic Encyclopedia of Type Strains, Phase IV (KMG-V): Genome sequencing to study the core and pangenomes of soil and plant-associated prokaryotes.</title>
        <authorList>
            <person name="Whitman W."/>
        </authorList>
    </citation>
    <scope>NUCLEOTIDE SEQUENCE [LARGE SCALE GENOMIC DNA]</scope>
    <source>
        <strain evidence="13 14">SAS40</strain>
    </source>
</reference>
<comment type="function">
    <text evidence="1 11">Transaldolase is important for the balance of metabolites in the pentose-phosphate pathway.</text>
</comment>
<dbReference type="PROSITE" id="PS00958">
    <property type="entry name" value="TRANSALDOLASE_2"/>
    <property type="match status" value="1"/>
</dbReference>
<dbReference type="NCBIfam" id="TIGR00876">
    <property type="entry name" value="tal_mycobact"/>
    <property type="match status" value="1"/>
</dbReference>
<protein>
    <recommendedName>
        <fullName evidence="5 11">Transaldolase</fullName>
        <ecNumber evidence="5 11">2.2.1.2</ecNumber>
    </recommendedName>
</protein>
<dbReference type="Gene3D" id="3.20.20.70">
    <property type="entry name" value="Aldolase class I"/>
    <property type="match status" value="1"/>
</dbReference>
<keyword evidence="12" id="KW-0324">Glycolysis</keyword>
<dbReference type="SUPFAM" id="SSF51569">
    <property type="entry name" value="Aldolase"/>
    <property type="match status" value="1"/>
</dbReference>
<dbReference type="PROSITE" id="PS51463">
    <property type="entry name" value="P_GLUCOSE_ISOMERASE_3"/>
    <property type="match status" value="1"/>
</dbReference>
<dbReference type="GO" id="GO:0004801">
    <property type="term" value="F:transaldolase activity"/>
    <property type="evidence" value="ECO:0007669"/>
    <property type="project" value="UniProtKB-UniRule"/>
</dbReference>
<dbReference type="EMBL" id="JACBYR010000001">
    <property type="protein sequence ID" value="NYE83996.1"/>
    <property type="molecule type" value="Genomic_DNA"/>
</dbReference>
<comment type="pathway">
    <text evidence="12">Carbohydrate degradation; glycolysis; D-glyceraldehyde 3-phosphate and glycerone phosphate from D-glucose: step 2/4.</text>
</comment>
<evidence type="ECO:0000313" key="14">
    <source>
        <dbReference type="Proteomes" id="UP000542125"/>
    </source>
</evidence>
<dbReference type="Proteomes" id="UP000542125">
    <property type="component" value="Unassembled WGS sequence"/>
</dbReference>
<dbReference type="GO" id="GO:0006098">
    <property type="term" value="P:pentose-phosphate shunt"/>
    <property type="evidence" value="ECO:0007669"/>
    <property type="project" value="UniProtKB-UniRule"/>
</dbReference>
<dbReference type="UniPathway" id="UPA00109">
    <property type="reaction ID" value="UER00181"/>
</dbReference>
<evidence type="ECO:0000256" key="5">
    <source>
        <dbReference type="ARBA" id="ARBA00013151"/>
    </source>
</evidence>
<accession>A0A7Y9IVT3</accession>
<comment type="caution">
    <text evidence="13">The sequence shown here is derived from an EMBL/GenBank/DDBJ whole genome shotgun (WGS) entry which is preliminary data.</text>
</comment>
<dbReference type="GO" id="GO:0004347">
    <property type="term" value="F:glucose-6-phosphate isomerase activity"/>
    <property type="evidence" value="ECO:0007669"/>
    <property type="project" value="UniProtKB-EC"/>
</dbReference>
<comment type="similarity">
    <text evidence="4 11">Belongs to the transaldolase family. Type 2 subfamily.</text>
</comment>
<keyword evidence="8 11" id="KW-0570">Pentose shunt</keyword>
<evidence type="ECO:0000256" key="7">
    <source>
        <dbReference type="ARBA" id="ARBA00022679"/>
    </source>
</evidence>
<comment type="similarity">
    <text evidence="12">Belongs to the GPI family.</text>
</comment>
<dbReference type="InterPro" id="IPR004732">
    <property type="entry name" value="Transaldolase_2"/>
</dbReference>
<name>A0A7Y9IVT3_9BURK</name>
<dbReference type="InterPro" id="IPR046348">
    <property type="entry name" value="SIS_dom_sf"/>
</dbReference>
<dbReference type="GO" id="GO:0006096">
    <property type="term" value="P:glycolytic process"/>
    <property type="evidence" value="ECO:0007669"/>
    <property type="project" value="UniProtKB-UniPathway"/>
</dbReference>
<dbReference type="NCBIfam" id="NF002881">
    <property type="entry name" value="PRK03343.1"/>
    <property type="match status" value="1"/>
</dbReference>
<dbReference type="EC" id="2.2.1.2" evidence="5 11"/>
<dbReference type="Pfam" id="PF00923">
    <property type="entry name" value="TAL_FSA"/>
    <property type="match status" value="1"/>
</dbReference>
<organism evidence="13 14">
    <name type="scientific">Pigmentiphaga litoralis</name>
    <dbReference type="NCBI Taxonomy" id="516702"/>
    <lineage>
        <taxon>Bacteria</taxon>
        <taxon>Pseudomonadati</taxon>
        <taxon>Pseudomonadota</taxon>
        <taxon>Betaproteobacteria</taxon>
        <taxon>Burkholderiales</taxon>
        <taxon>Alcaligenaceae</taxon>
        <taxon>Pigmentiphaga</taxon>
    </lineage>
</organism>
<dbReference type="PRINTS" id="PR00662">
    <property type="entry name" value="G6PISOMERASE"/>
</dbReference>
<keyword evidence="6 11" id="KW-0963">Cytoplasm</keyword>
<evidence type="ECO:0000256" key="8">
    <source>
        <dbReference type="ARBA" id="ARBA00023126"/>
    </source>
</evidence>
<dbReference type="PROSITE" id="PS01054">
    <property type="entry name" value="TRANSALDOLASE_1"/>
    <property type="match status" value="1"/>
</dbReference>
<evidence type="ECO:0000256" key="11">
    <source>
        <dbReference type="HAMAP-Rule" id="MF_00493"/>
    </source>
</evidence>
<sequence length="936" mass="98843">MSNPLTQLGDAGQAVWLDFVSREFLKEGGLEKLVREDGLTGVTSNPSIFEKAMGQGTAYDDSLQAFLKQSDADVVDVYEHLAIEDIRAAADILRPVYDRLDGLDGYVSLEVSPYLAMNTQDTLEEGRRLWAAVDRPNLMVKVPGTEAGVPAIRALIEDGINVNVTLLFSVDSYLAVAEAYVAGLEARAAAGKPVRGIASVASFFVSRIDAQIDKKIDKRLAGNDKDAATLKALKGKVAIANAKVAYQHYLESMQSDRWQALEAKGAAPQRLLWASTGVKNPDYPDTLYVDTLVGPDTVNTMPPKTMDAFRDHGKVARTIDTDIDAARQVLADVDRLGLDLPGITAALVEDGAQQFSDAADALLAGVAGKRTAFLGDALNAATLHLPDALQTAVDDTLARAAREGWTRRMWQGDATLWTNTDEAKWQGWFSAAQGRQVDAAAVRALADAVKQDGFRDAVLLGMGGSSLGPEVLARTLGCQGGAELHVLDSTDPAQIRKVQSLIDIDKTLFIVSSKSGSTLEPEILAAYFFEQAGRNGKQFVAVTDPGSKLEALAKADGYRAIFHGDATIGGRYSVLSVFGIVPFGIAGHDVERFFADTQAMVRACGPSAPPASNPGVQLGVAIGESVKAGRDKLTVIASPRIESIGSWLEQLLAESTGKEGKGVIPVDGEPLAGPDSYGNDRMFAYLRVAGDDAADLDAKVDALAAAGHPVVRITLARPELIGQEFFRWEVATAIAGAVIGIDPFDQPDVEASKIKTRALTDAFEKSGSLGDAAPLATDGHLAFYGDASLKADGTAGGILAAHLGRLSDHDYAAVLAYVERNAAHEAVLTGIRQAIRETSGCATVGGFGPRFLHSTGQAYKGGPNSGVFLQITADPATDLPIPGRRITFGVVIAAQAQGDLQVLVERGRRTLRVHIVGGDVDAGLAQLADAVSTALA</sequence>
<dbReference type="PANTHER" id="PTHR10683">
    <property type="entry name" value="TRANSALDOLASE"/>
    <property type="match status" value="1"/>
</dbReference>
<dbReference type="GO" id="GO:0097367">
    <property type="term" value="F:carbohydrate derivative binding"/>
    <property type="evidence" value="ECO:0007669"/>
    <property type="project" value="InterPro"/>
</dbReference>
<evidence type="ECO:0000256" key="4">
    <source>
        <dbReference type="ARBA" id="ARBA00008426"/>
    </source>
</evidence>
<dbReference type="RefSeq" id="WP_179587738.1">
    <property type="nucleotide sequence ID" value="NZ_JACBYR010000001.1"/>
</dbReference>
<evidence type="ECO:0000256" key="6">
    <source>
        <dbReference type="ARBA" id="ARBA00022490"/>
    </source>
</evidence>
<dbReference type="InterPro" id="IPR001672">
    <property type="entry name" value="G6P_Isomerase"/>
</dbReference>
<keyword evidence="9 11" id="KW-0704">Schiff base</keyword>
<evidence type="ECO:0000256" key="10">
    <source>
        <dbReference type="ARBA" id="ARBA00048810"/>
    </source>
</evidence>
<dbReference type="InterPro" id="IPR013785">
    <property type="entry name" value="Aldolase_TIM"/>
</dbReference>
<dbReference type="HAMAP" id="MF_00493">
    <property type="entry name" value="Transaldolase_2"/>
    <property type="match status" value="1"/>
</dbReference>
<evidence type="ECO:0000256" key="12">
    <source>
        <dbReference type="RuleBase" id="RU000612"/>
    </source>
</evidence>
<evidence type="ECO:0000313" key="13">
    <source>
        <dbReference type="EMBL" id="NYE83996.1"/>
    </source>
</evidence>
<comment type="subcellular location">
    <subcellularLocation>
        <location evidence="2 11">Cytoplasm</location>
    </subcellularLocation>
</comment>
<keyword evidence="12" id="KW-0312">Gluconeogenesis</keyword>
<dbReference type="Pfam" id="PF00342">
    <property type="entry name" value="PGI"/>
    <property type="match status" value="1"/>
</dbReference>
<comment type="catalytic activity">
    <reaction evidence="12">
        <text>alpha-D-glucose 6-phosphate = beta-D-fructose 6-phosphate</text>
        <dbReference type="Rhea" id="RHEA:11816"/>
        <dbReference type="ChEBI" id="CHEBI:57634"/>
        <dbReference type="ChEBI" id="CHEBI:58225"/>
        <dbReference type="EC" id="5.3.1.9"/>
    </reaction>
</comment>
<dbReference type="PANTHER" id="PTHR10683:SF31">
    <property type="entry name" value="TRANSALDOLASE"/>
    <property type="match status" value="1"/>
</dbReference>
<keyword evidence="14" id="KW-1185">Reference proteome</keyword>
<dbReference type="SUPFAM" id="SSF53697">
    <property type="entry name" value="SIS domain"/>
    <property type="match status" value="1"/>
</dbReference>
<comment type="pathway">
    <text evidence="3 11">Carbohydrate degradation; pentose phosphate pathway; D-glyceraldehyde 3-phosphate and beta-D-fructose 6-phosphate from D-ribose 5-phosphate and D-xylulose 5-phosphate (non-oxidative stage): step 2/3.</text>
</comment>
<evidence type="ECO:0000256" key="3">
    <source>
        <dbReference type="ARBA" id="ARBA00004857"/>
    </source>
</evidence>
<dbReference type="InterPro" id="IPR001585">
    <property type="entry name" value="TAL/FSA"/>
</dbReference>
<evidence type="ECO:0000256" key="9">
    <source>
        <dbReference type="ARBA" id="ARBA00023270"/>
    </source>
</evidence>
<keyword evidence="7 11" id="KW-0808">Transferase</keyword>
<dbReference type="CDD" id="cd00955">
    <property type="entry name" value="Transaldolase_like"/>
    <property type="match status" value="1"/>
</dbReference>
<dbReference type="InterPro" id="IPR035476">
    <property type="entry name" value="SIS_PGI_1"/>
</dbReference>
<dbReference type="InterPro" id="IPR018225">
    <property type="entry name" value="Transaldolase_AS"/>
</dbReference>
<dbReference type="UniPathway" id="UPA00115">
    <property type="reaction ID" value="UER00414"/>
</dbReference>